<name>A0A0L1JS77_9RHOB</name>
<proteinExistence type="predicted"/>
<keyword evidence="1" id="KW-1133">Transmembrane helix</keyword>
<accession>A0A0L1JS77</accession>
<organism evidence="2 3">
    <name type="scientific">Pseudaestuariivita atlantica</name>
    <dbReference type="NCBI Taxonomy" id="1317121"/>
    <lineage>
        <taxon>Bacteria</taxon>
        <taxon>Pseudomonadati</taxon>
        <taxon>Pseudomonadota</taxon>
        <taxon>Alphaproteobacteria</taxon>
        <taxon>Rhodobacterales</taxon>
        <taxon>Paracoccaceae</taxon>
        <taxon>Pseudaestuariivita</taxon>
    </lineage>
</organism>
<feature type="transmembrane region" description="Helical" evidence="1">
    <location>
        <begin position="105"/>
        <end position="124"/>
    </location>
</feature>
<keyword evidence="1" id="KW-0472">Membrane</keyword>
<keyword evidence="1" id="KW-0812">Transmembrane</keyword>
<gene>
    <name evidence="2" type="ORF">ATO11_08585</name>
</gene>
<feature type="transmembrane region" description="Helical" evidence="1">
    <location>
        <begin position="50"/>
        <end position="73"/>
    </location>
</feature>
<feature type="transmembrane region" description="Helical" evidence="1">
    <location>
        <begin position="6"/>
        <end position="29"/>
    </location>
</feature>
<sequence>MSLPALAAVLYAIACLGVIGFQIALIAGAPWGRLTQGGAHDGPLPLSGRIAAGVSILIIAAQALALLSLVGFWPHWPAWTAWVAVIVQTVSCGLNWITPSPRERALWGPVTSTMLALALVVLIFA</sequence>
<comment type="caution">
    <text evidence="2">The sequence shown here is derived from an EMBL/GenBank/DDBJ whole genome shotgun (WGS) entry which is preliminary data.</text>
</comment>
<evidence type="ECO:0000313" key="2">
    <source>
        <dbReference type="EMBL" id="KNG94258.1"/>
    </source>
</evidence>
<feature type="transmembrane region" description="Helical" evidence="1">
    <location>
        <begin position="79"/>
        <end position="98"/>
    </location>
</feature>
<reference evidence="2 3" key="1">
    <citation type="journal article" date="2015" name="Int. J. Syst. Evol. Microbiol.">
        <title>Aestuariivita atlantica sp. nov., isolated from deep sea sediment of the Atlantic Ocean.</title>
        <authorList>
            <person name="Li G."/>
            <person name="Lai Q."/>
            <person name="Du Y."/>
            <person name="Liu X."/>
            <person name="Sun F."/>
            <person name="Shao Z."/>
        </authorList>
    </citation>
    <scope>NUCLEOTIDE SEQUENCE [LARGE SCALE GENOMIC DNA]</scope>
    <source>
        <strain evidence="2 3">22II-S11-z3</strain>
    </source>
</reference>
<protein>
    <submittedName>
        <fullName evidence="2">Uncharacterized protein</fullName>
    </submittedName>
</protein>
<keyword evidence="3" id="KW-1185">Reference proteome</keyword>
<dbReference type="OrthoDB" id="1524823at2"/>
<dbReference type="AlphaFoldDB" id="A0A0L1JS77"/>
<dbReference type="Proteomes" id="UP000036938">
    <property type="component" value="Unassembled WGS sequence"/>
</dbReference>
<dbReference type="EMBL" id="AQQZ01000003">
    <property type="protein sequence ID" value="KNG94258.1"/>
    <property type="molecule type" value="Genomic_DNA"/>
</dbReference>
<evidence type="ECO:0000313" key="3">
    <source>
        <dbReference type="Proteomes" id="UP000036938"/>
    </source>
</evidence>
<evidence type="ECO:0000256" key="1">
    <source>
        <dbReference type="SAM" id="Phobius"/>
    </source>
</evidence>
<dbReference type="RefSeq" id="WP_050530411.1">
    <property type="nucleotide sequence ID" value="NZ_AQQZ01000003.1"/>
</dbReference>